<dbReference type="PANTHER" id="PTHR42879">
    <property type="entry name" value="3-OXOACYL-(ACYL-CARRIER-PROTEIN) REDUCTASE"/>
    <property type="match status" value="1"/>
</dbReference>
<comment type="similarity">
    <text evidence="1">Belongs to the short-chain dehydrogenases/reductases (SDR) family.</text>
</comment>
<dbReference type="CDD" id="cd05233">
    <property type="entry name" value="SDR_c"/>
    <property type="match status" value="1"/>
</dbReference>
<evidence type="ECO:0000313" key="4">
    <source>
        <dbReference type="Proteomes" id="UP000030153"/>
    </source>
</evidence>
<dbReference type="Pfam" id="PF13561">
    <property type="entry name" value="adh_short_C2"/>
    <property type="match status" value="1"/>
</dbReference>
<dbReference type="EMBL" id="AVBG01000001">
    <property type="protein sequence ID" value="KGP92923.1"/>
    <property type="molecule type" value="Genomic_DNA"/>
</dbReference>
<dbReference type="FunFam" id="3.40.50.720:FF:000173">
    <property type="entry name" value="3-oxoacyl-[acyl-carrier protein] reductase"/>
    <property type="match status" value="1"/>
</dbReference>
<dbReference type="PRINTS" id="PR00081">
    <property type="entry name" value="GDHRDH"/>
</dbReference>
<protein>
    <submittedName>
        <fullName evidence="3">3-ketoacyl-ACP reductase</fullName>
        <ecNumber evidence="3">1.1.1.100</ecNumber>
    </submittedName>
</protein>
<proteinExistence type="inferred from homology"/>
<reference evidence="3 4" key="1">
    <citation type="submission" date="2013-08" db="EMBL/GenBank/DDBJ databases">
        <title>Genome of Pontibacillus chungwhensis.</title>
        <authorList>
            <person name="Wang Q."/>
            <person name="Wang G."/>
        </authorList>
    </citation>
    <scope>NUCLEOTIDE SEQUENCE [LARGE SCALE GENOMIC DNA]</scope>
    <source>
        <strain evidence="3 4">BH030062</strain>
    </source>
</reference>
<dbReference type="Gene3D" id="3.40.50.720">
    <property type="entry name" value="NAD(P)-binding Rossmann-like Domain"/>
    <property type="match status" value="1"/>
</dbReference>
<dbReference type="InterPro" id="IPR002347">
    <property type="entry name" value="SDR_fam"/>
</dbReference>
<keyword evidence="4" id="KW-1185">Reference proteome</keyword>
<dbReference type="OrthoDB" id="9803333at2"/>
<dbReference type="PANTHER" id="PTHR42879:SF2">
    <property type="entry name" value="3-OXOACYL-[ACYL-CARRIER-PROTEIN] REDUCTASE FABG"/>
    <property type="match status" value="1"/>
</dbReference>
<accession>A0A0A2V1M7</accession>
<dbReference type="InterPro" id="IPR050259">
    <property type="entry name" value="SDR"/>
</dbReference>
<dbReference type="Proteomes" id="UP000030153">
    <property type="component" value="Unassembled WGS sequence"/>
</dbReference>
<dbReference type="eggNOG" id="COG1028">
    <property type="taxonomic scope" value="Bacteria"/>
</dbReference>
<dbReference type="AlphaFoldDB" id="A0A0A2V1M7"/>
<keyword evidence="2 3" id="KW-0560">Oxidoreductase</keyword>
<sequence>MKTCFILGASGGIGQAIAKKLARSGYSLILHYQTNQHAIEQLCHSLPDGTVLQTVQCDLRNEPSIDEMIKSIVCPVDTLVFASGTSLVKLFQDVTSKEMEDLLLIHIKSPWLISQRLLPHMIKQRKGHIVMISSIWGEVGASCEVVYSSVKGAQDSFVKALAKEVGPSGVHVNGIRPGFIQTDMNAHFSSEDLSQIKEEIPLGRLGEPRDVADAVEFLVGDGSSYVHGQMLNVNGAWSG</sequence>
<evidence type="ECO:0000256" key="2">
    <source>
        <dbReference type="ARBA" id="ARBA00023002"/>
    </source>
</evidence>
<dbReference type="RefSeq" id="WP_036778844.1">
    <property type="nucleotide sequence ID" value="NZ_AVBG01000001.1"/>
</dbReference>
<comment type="caution">
    <text evidence="3">The sequence shown here is derived from an EMBL/GenBank/DDBJ whole genome shotgun (WGS) entry which is preliminary data.</text>
</comment>
<gene>
    <name evidence="3" type="primary">fabG</name>
    <name evidence="3" type="ORF">N780_11285</name>
</gene>
<dbReference type="STRING" id="1385513.N780_11285"/>
<dbReference type="GO" id="GO:0004316">
    <property type="term" value="F:3-oxoacyl-[acyl-carrier-protein] reductase (NADPH) activity"/>
    <property type="evidence" value="ECO:0007669"/>
    <property type="project" value="UniProtKB-EC"/>
</dbReference>
<name>A0A0A2V1M7_9BACI</name>
<dbReference type="SUPFAM" id="SSF51735">
    <property type="entry name" value="NAD(P)-binding Rossmann-fold domains"/>
    <property type="match status" value="1"/>
</dbReference>
<organism evidence="3 4">
    <name type="scientific">Pontibacillus chungwhensis BH030062</name>
    <dbReference type="NCBI Taxonomy" id="1385513"/>
    <lineage>
        <taxon>Bacteria</taxon>
        <taxon>Bacillati</taxon>
        <taxon>Bacillota</taxon>
        <taxon>Bacilli</taxon>
        <taxon>Bacillales</taxon>
        <taxon>Bacillaceae</taxon>
        <taxon>Pontibacillus</taxon>
    </lineage>
</organism>
<evidence type="ECO:0000256" key="1">
    <source>
        <dbReference type="ARBA" id="ARBA00006484"/>
    </source>
</evidence>
<evidence type="ECO:0000313" key="3">
    <source>
        <dbReference type="EMBL" id="KGP92923.1"/>
    </source>
</evidence>
<dbReference type="InterPro" id="IPR036291">
    <property type="entry name" value="NAD(P)-bd_dom_sf"/>
</dbReference>
<dbReference type="NCBIfam" id="NF047420">
    <property type="entry name" value="EF_P_mod_YmfI"/>
    <property type="match status" value="1"/>
</dbReference>
<dbReference type="EC" id="1.1.1.100" evidence="3"/>